<dbReference type="AlphaFoldDB" id="A0A8I6XI67"/>
<reference evidence="4" key="2">
    <citation type="submission" date="2020-10" db="EMBL/GenBank/DDBJ databases">
        <authorList>
            <person name="Scholz U."/>
            <person name="Mascher M."/>
            <person name="Fiebig A."/>
        </authorList>
    </citation>
    <scope>NUCLEOTIDE SEQUENCE [LARGE SCALE GENOMIC DNA]</scope>
    <source>
        <strain evidence="4">cv. Morex</strain>
    </source>
</reference>
<dbReference type="SUPFAM" id="SSF48239">
    <property type="entry name" value="Terpenoid cyclases/Protein prenyltransferases"/>
    <property type="match status" value="1"/>
</dbReference>
<dbReference type="InterPro" id="IPR008930">
    <property type="entry name" value="Terpenoid_cyclase/PrenylTrfase"/>
</dbReference>
<evidence type="ECO:0000313" key="4">
    <source>
        <dbReference type="EnsemblPlants" id="HORVU.MOREX.r3.4HG0408010.1"/>
    </source>
</evidence>
<dbReference type="GO" id="GO:0010333">
    <property type="term" value="F:terpene synthase activity"/>
    <property type="evidence" value="ECO:0000318"/>
    <property type="project" value="GO_Central"/>
</dbReference>
<dbReference type="InterPro" id="IPR036965">
    <property type="entry name" value="Terpene_synth_N_sf"/>
</dbReference>
<dbReference type="GO" id="GO:0000287">
    <property type="term" value="F:magnesium ion binding"/>
    <property type="evidence" value="ECO:0007669"/>
    <property type="project" value="InterPro"/>
</dbReference>
<dbReference type="Pfam" id="PF01397">
    <property type="entry name" value="Terpene_synth"/>
    <property type="match status" value="1"/>
</dbReference>
<dbReference type="InterPro" id="IPR050148">
    <property type="entry name" value="Terpene_synthase-like"/>
</dbReference>
<organism evidence="4 5">
    <name type="scientific">Hordeum vulgare subsp. vulgare</name>
    <name type="common">Domesticated barley</name>
    <dbReference type="NCBI Taxonomy" id="112509"/>
    <lineage>
        <taxon>Eukaryota</taxon>
        <taxon>Viridiplantae</taxon>
        <taxon>Streptophyta</taxon>
        <taxon>Embryophyta</taxon>
        <taxon>Tracheophyta</taxon>
        <taxon>Spermatophyta</taxon>
        <taxon>Magnoliopsida</taxon>
        <taxon>Liliopsida</taxon>
        <taxon>Poales</taxon>
        <taxon>Poaceae</taxon>
        <taxon>BOP clade</taxon>
        <taxon>Pooideae</taxon>
        <taxon>Triticodae</taxon>
        <taxon>Triticeae</taxon>
        <taxon>Hordeinae</taxon>
        <taxon>Hordeum</taxon>
    </lineage>
</organism>
<dbReference type="PANTHER" id="PTHR31225">
    <property type="entry name" value="OS04G0344100 PROTEIN-RELATED"/>
    <property type="match status" value="1"/>
</dbReference>
<dbReference type="Gene3D" id="1.50.10.130">
    <property type="entry name" value="Terpene synthase, N-terminal domain"/>
    <property type="match status" value="1"/>
</dbReference>
<keyword evidence="1" id="KW-0479">Metal-binding</keyword>
<dbReference type="Gramene" id="HORVU.MOREX.r3.4HG0408010.1">
    <property type="protein sequence ID" value="HORVU.MOREX.r3.4HG0408010.1"/>
    <property type="gene ID" value="HORVU.MOREX.r3.4HG0408010"/>
</dbReference>
<dbReference type="InterPro" id="IPR001906">
    <property type="entry name" value="Terpene_synth_N"/>
</dbReference>
<dbReference type="Pfam" id="PF03936">
    <property type="entry name" value="Terpene_synth_C"/>
    <property type="match status" value="1"/>
</dbReference>
<dbReference type="SUPFAM" id="SSF48576">
    <property type="entry name" value="Terpenoid synthases"/>
    <property type="match status" value="1"/>
</dbReference>
<reference evidence="4" key="3">
    <citation type="submission" date="2022-01" db="UniProtKB">
        <authorList>
            <consortium name="EnsemblPlants"/>
        </authorList>
    </citation>
    <scope>IDENTIFICATION</scope>
    <source>
        <strain evidence="4">subsp. vulgare</strain>
    </source>
</reference>
<keyword evidence="5" id="KW-1185">Reference proteome</keyword>
<dbReference type="PANTHER" id="PTHR31225:SF92">
    <property type="entry name" value="OS04G0345400 PROTEIN"/>
    <property type="match status" value="1"/>
</dbReference>
<evidence type="ECO:0000259" key="2">
    <source>
        <dbReference type="Pfam" id="PF01397"/>
    </source>
</evidence>
<dbReference type="Proteomes" id="UP000011116">
    <property type="component" value="Chromosome 4H"/>
</dbReference>
<dbReference type="Gene3D" id="1.10.600.10">
    <property type="entry name" value="Farnesyl Diphosphate Synthase"/>
    <property type="match status" value="2"/>
</dbReference>
<dbReference type="Gramene" id="HORVU.MOREX.r2.4HG0339690.1">
    <property type="protein sequence ID" value="HORVU.MOREX.r2.4HG0339690.1"/>
    <property type="gene ID" value="HORVU.MOREX.r2.4HG0339690"/>
</dbReference>
<evidence type="ECO:0008006" key="6">
    <source>
        <dbReference type="Google" id="ProtNLM"/>
    </source>
</evidence>
<name>A0A8I6XI67_HORVV</name>
<dbReference type="GO" id="GO:0016114">
    <property type="term" value="P:terpenoid biosynthetic process"/>
    <property type="evidence" value="ECO:0007669"/>
    <property type="project" value="InterPro"/>
</dbReference>
<feature type="domain" description="Terpene synthase N-terminal" evidence="2">
    <location>
        <begin position="9"/>
        <end position="119"/>
    </location>
</feature>
<dbReference type="GO" id="GO:0046246">
    <property type="term" value="P:terpene biosynthetic process"/>
    <property type="evidence" value="ECO:0000318"/>
    <property type="project" value="GO_Central"/>
</dbReference>
<evidence type="ECO:0000313" key="5">
    <source>
        <dbReference type="Proteomes" id="UP000011116"/>
    </source>
</evidence>
<dbReference type="EnsemblPlants" id="HORVU.MOREX.r3.4HG0408010.1">
    <property type="protein sequence ID" value="HORVU.MOREX.r3.4HG0408010.1"/>
    <property type="gene ID" value="HORVU.MOREX.r3.4HG0408010"/>
</dbReference>
<reference evidence="5" key="1">
    <citation type="journal article" date="2012" name="Nature">
        <title>A physical, genetic and functional sequence assembly of the barley genome.</title>
        <authorList>
            <consortium name="The International Barley Genome Sequencing Consortium"/>
            <person name="Mayer K.F."/>
            <person name="Waugh R."/>
            <person name="Brown J.W."/>
            <person name="Schulman A."/>
            <person name="Langridge P."/>
            <person name="Platzer M."/>
            <person name="Fincher G.B."/>
            <person name="Muehlbauer G.J."/>
            <person name="Sato K."/>
            <person name="Close T.J."/>
            <person name="Wise R.P."/>
            <person name="Stein N."/>
        </authorList>
    </citation>
    <scope>NUCLEOTIDE SEQUENCE [LARGE SCALE GENOMIC DNA]</scope>
    <source>
        <strain evidence="5">cv. Morex</strain>
    </source>
</reference>
<evidence type="ECO:0000256" key="1">
    <source>
        <dbReference type="ARBA" id="ARBA00022723"/>
    </source>
</evidence>
<accession>A0A8I6XI67</accession>
<dbReference type="SMR" id="A0A8I6XI67"/>
<evidence type="ECO:0000259" key="3">
    <source>
        <dbReference type="Pfam" id="PF03936"/>
    </source>
</evidence>
<sequence length="426" mass="49069">MAVRADELKEEIDVVLRDILESELCSSSLHEVALRFRLLREHGLWVSPDVFNKFKNEDGSFREDITSDPRGLLSLYNAAHLLVHGEPSLQEAISFARHHLEMMRDSLKSPLAEHVKRALDVPFPRTVKRVETRYYISEYKHEEGNNPTLLELAKLDFNLLQHVHLKELQYLTKWTDDFYDYVGTNYVRDRLVESYFGASKCGHTKMDESATSLLPDYLKRYYNELLRIFKDADGEAFTDTYHVAYVKKAFQKFSTYQLQEAEWLHQNQKPSFENVLNLSAMSIGIATLCVVLMVGMGDEVTKEAFEWALSCPNIAIAGGKIMRIFDDIAAFQGEKVDAASTLESYMVEHRVTSEVGIARINSLIEAEWKTVNEARFENRELFPVVKRIINLINTATIYYADQKDGYTFGSYLRKNVESLFVKPIPM</sequence>
<dbReference type="InterPro" id="IPR008949">
    <property type="entry name" value="Isoprenoid_synthase_dom_sf"/>
</dbReference>
<proteinExistence type="predicted"/>
<feature type="domain" description="Terpene synthase metal-binding" evidence="3">
    <location>
        <begin position="172"/>
        <end position="370"/>
    </location>
</feature>
<dbReference type="InterPro" id="IPR005630">
    <property type="entry name" value="Terpene_synthase_metal-bd"/>
</dbReference>
<protein>
    <recommendedName>
        <fullName evidence="6">Terpene synthase</fullName>
    </recommendedName>
</protein>